<dbReference type="EMBL" id="AWQS01000066">
    <property type="protein sequence ID" value="EWT06103.1"/>
    <property type="molecule type" value="Genomic_DNA"/>
</dbReference>
<dbReference type="Proteomes" id="UP000019494">
    <property type="component" value="Unassembled WGS sequence"/>
</dbReference>
<accession>W9GMQ9</accession>
<gene>
    <name evidence="2" type="ORF">N864_24135</name>
</gene>
<organism evidence="2 3">
    <name type="scientific">Intrasporangium chromatireducens Q5-1</name>
    <dbReference type="NCBI Taxonomy" id="584657"/>
    <lineage>
        <taxon>Bacteria</taxon>
        <taxon>Bacillati</taxon>
        <taxon>Actinomycetota</taxon>
        <taxon>Actinomycetes</taxon>
        <taxon>Micrococcales</taxon>
        <taxon>Intrasporangiaceae</taxon>
        <taxon>Intrasporangium</taxon>
    </lineage>
</organism>
<keyword evidence="1" id="KW-1133">Transmembrane helix</keyword>
<evidence type="ECO:0000313" key="3">
    <source>
        <dbReference type="Proteomes" id="UP000019494"/>
    </source>
</evidence>
<dbReference type="OrthoDB" id="9812156at2"/>
<evidence type="ECO:0000313" key="2">
    <source>
        <dbReference type="EMBL" id="EWT06103.1"/>
    </source>
</evidence>
<dbReference type="AlphaFoldDB" id="W9GMQ9"/>
<sequence length="385" mass="40716">MSAPPSRRTWAIVVAGFFLVGALGSLSGGNVGGALAGFVVAGACGLVYTRAGAGTDRRRSALKDFTIVVMPSTGATSFTTHTDRAVVGEEDAAATPLLAEPGPAHLPARPRGAATSPWAAERLRTEVVGETYREDAIRTLYGAHERRLTAEGEELTDVTAQLAPDPENPFDPNAVAVWAEGQHVGYLSREDAAHYAGPLGELADDGAHLEVPARVWARLPGASVPTVGQGERVGRISIRVTVLLPPPTGVRPVNPLPDEPHTVIPAGGSIQVTGEENQMETLTRYVGDAPRHLAVTLHLVQEARTPRATPHEAVEVRLDGRRIGVLTKHMSEQVRDLVAHIESRGRVAVCRAVLVGSPLRAEVTLKVCRSTEVTSAWLESVPLAG</sequence>
<keyword evidence="3" id="KW-1185">Reference proteome</keyword>
<protein>
    <recommendedName>
        <fullName evidence="4">HIRAN domain-containing protein</fullName>
    </recommendedName>
</protein>
<dbReference type="RefSeq" id="WP_034716041.1">
    <property type="nucleotide sequence ID" value="NZ_AWQS01000066.1"/>
</dbReference>
<evidence type="ECO:0000256" key="1">
    <source>
        <dbReference type="SAM" id="Phobius"/>
    </source>
</evidence>
<dbReference type="Gene3D" id="3.30.70.2330">
    <property type="match status" value="1"/>
</dbReference>
<keyword evidence="1" id="KW-0812">Transmembrane</keyword>
<evidence type="ECO:0008006" key="4">
    <source>
        <dbReference type="Google" id="ProtNLM"/>
    </source>
</evidence>
<name>W9GMQ9_9MICO</name>
<keyword evidence="1" id="KW-0472">Membrane</keyword>
<proteinExistence type="predicted"/>
<reference evidence="3" key="1">
    <citation type="submission" date="2013-08" db="EMBL/GenBank/DDBJ databases">
        <title>Intrasporangium oryzae NRRL B-24470.</title>
        <authorList>
            <person name="Liu H."/>
            <person name="Wang G."/>
        </authorList>
    </citation>
    <scope>NUCLEOTIDE SEQUENCE [LARGE SCALE GENOMIC DNA]</scope>
    <source>
        <strain evidence="3">Q5-1</strain>
    </source>
</reference>
<feature type="transmembrane region" description="Helical" evidence="1">
    <location>
        <begin position="34"/>
        <end position="53"/>
    </location>
</feature>
<comment type="caution">
    <text evidence="2">The sequence shown here is derived from an EMBL/GenBank/DDBJ whole genome shotgun (WGS) entry which is preliminary data.</text>
</comment>